<protein>
    <submittedName>
        <fullName evidence="2">S-adenosyl-L-methionine-dependent methyltransferase</fullName>
    </submittedName>
</protein>
<dbReference type="GO" id="GO:0032259">
    <property type="term" value="P:methylation"/>
    <property type="evidence" value="ECO:0007669"/>
    <property type="project" value="UniProtKB-KW"/>
</dbReference>
<feature type="non-terminal residue" evidence="2">
    <location>
        <position position="159"/>
    </location>
</feature>
<evidence type="ECO:0000259" key="1">
    <source>
        <dbReference type="Pfam" id="PF13649"/>
    </source>
</evidence>
<dbReference type="CDD" id="cd02440">
    <property type="entry name" value="AdoMet_MTases"/>
    <property type="match status" value="1"/>
</dbReference>
<keyword evidence="3" id="KW-1185">Reference proteome</keyword>
<gene>
    <name evidence="2" type="ORF">BC936DRAFT_146983</name>
</gene>
<sequence length="159" mass="17678">MTEDTSGDTSPVPEGFKVDHRRRKLFHGNFNAPVEDALSHGIKVLDAGCGAGCWTMNMANDFPNSHFVGVDVADLFPKDEVKSNCIFVKANTLEGLPFEDDTFDYIFQRFMVLAFTPADWAKAISELVRVTKPGGWVELVESDCKLEQAPPSYLKFQNA</sequence>
<reference evidence="2 3" key="1">
    <citation type="journal article" date="2018" name="New Phytol.">
        <title>Phylogenomics of Endogonaceae and evolution of mycorrhizas within Mucoromycota.</title>
        <authorList>
            <person name="Chang Y."/>
            <person name="Desiro A."/>
            <person name="Na H."/>
            <person name="Sandor L."/>
            <person name="Lipzen A."/>
            <person name="Clum A."/>
            <person name="Barry K."/>
            <person name="Grigoriev I.V."/>
            <person name="Martin F.M."/>
            <person name="Stajich J.E."/>
            <person name="Smith M.E."/>
            <person name="Bonito G."/>
            <person name="Spatafora J.W."/>
        </authorList>
    </citation>
    <scope>NUCLEOTIDE SEQUENCE [LARGE SCALE GENOMIC DNA]</scope>
    <source>
        <strain evidence="2 3">GMNB39</strain>
    </source>
</reference>
<name>A0A433D6D2_9FUNG</name>
<evidence type="ECO:0000313" key="3">
    <source>
        <dbReference type="Proteomes" id="UP000268093"/>
    </source>
</evidence>
<organism evidence="2 3">
    <name type="scientific">Jimgerdemannia flammicorona</name>
    <dbReference type="NCBI Taxonomy" id="994334"/>
    <lineage>
        <taxon>Eukaryota</taxon>
        <taxon>Fungi</taxon>
        <taxon>Fungi incertae sedis</taxon>
        <taxon>Mucoromycota</taxon>
        <taxon>Mucoromycotina</taxon>
        <taxon>Endogonomycetes</taxon>
        <taxon>Endogonales</taxon>
        <taxon>Endogonaceae</taxon>
        <taxon>Jimgerdemannia</taxon>
    </lineage>
</organism>
<keyword evidence="2" id="KW-0808">Transferase</keyword>
<dbReference type="GO" id="GO:0008168">
    <property type="term" value="F:methyltransferase activity"/>
    <property type="evidence" value="ECO:0007669"/>
    <property type="project" value="UniProtKB-KW"/>
</dbReference>
<dbReference type="SUPFAM" id="SSF53335">
    <property type="entry name" value="S-adenosyl-L-methionine-dependent methyltransferases"/>
    <property type="match status" value="1"/>
</dbReference>
<feature type="domain" description="Methyltransferase" evidence="1">
    <location>
        <begin position="44"/>
        <end position="135"/>
    </location>
</feature>
<dbReference type="EMBL" id="RBNI01005883">
    <property type="protein sequence ID" value="RUP46418.1"/>
    <property type="molecule type" value="Genomic_DNA"/>
</dbReference>
<dbReference type="Proteomes" id="UP000268093">
    <property type="component" value="Unassembled WGS sequence"/>
</dbReference>
<keyword evidence="2" id="KW-0489">Methyltransferase</keyword>
<dbReference type="Pfam" id="PF13649">
    <property type="entry name" value="Methyltransf_25"/>
    <property type="match status" value="1"/>
</dbReference>
<accession>A0A433D6D2</accession>
<evidence type="ECO:0000313" key="2">
    <source>
        <dbReference type="EMBL" id="RUP46418.1"/>
    </source>
</evidence>
<dbReference type="AlphaFoldDB" id="A0A433D6D2"/>
<dbReference type="PANTHER" id="PTHR43591:SF24">
    <property type="entry name" value="2-METHOXY-6-POLYPRENYL-1,4-BENZOQUINOL METHYLASE, MITOCHONDRIAL"/>
    <property type="match status" value="1"/>
</dbReference>
<dbReference type="Gene3D" id="3.40.50.150">
    <property type="entry name" value="Vaccinia Virus protein VP39"/>
    <property type="match status" value="1"/>
</dbReference>
<comment type="caution">
    <text evidence="2">The sequence shown here is derived from an EMBL/GenBank/DDBJ whole genome shotgun (WGS) entry which is preliminary data.</text>
</comment>
<dbReference type="InterPro" id="IPR041698">
    <property type="entry name" value="Methyltransf_25"/>
</dbReference>
<dbReference type="InterPro" id="IPR029063">
    <property type="entry name" value="SAM-dependent_MTases_sf"/>
</dbReference>
<proteinExistence type="predicted"/>
<dbReference type="PANTHER" id="PTHR43591">
    <property type="entry name" value="METHYLTRANSFERASE"/>
    <property type="match status" value="1"/>
</dbReference>
<dbReference type="OrthoDB" id="2013972at2759"/>